<evidence type="ECO:0000256" key="11">
    <source>
        <dbReference type="ARBA" id="ARBA00023236"/>
    </source>
</evidence>
<dbReference type="GO" id="GO:0045892">
    <property type="term" value="P:negative regulation of DNA-templated transcription"/>
    <property type="evidence" value="ECO:0007669"/>
    <property type="project" value="InterPro"/>
</dbReference>
<dbReference type="EMBL" id="LCNT01000001">
    <property type="protein sequence ID" value="KKU61950.1"/>
    <property type="molecule type" value="Genomic_DNA"/>
</dbReference>
<evidence type="ECO:0000313" key="15">
    <source>
        <dbReference type="EMBL" id="KKU61950.1"/>
    </source>
</evidence>
<dbReference type="Gene3D" id="1.10.10.10">
    <property type="entry name" value="Winged helix-like DNA-binding domain superfamily/Winged helix DNA-binding domain"/>
    <property type="match status" value="1"/>
</dbReference>
<dbReference type="InterPro" id="IPR036388">
    <property type="entry name" value="WH-like_DNA-bd_sf"/>
</dbReference>
<keyword evidence="9" id="KW-0804">Transcription</keyword>
<dbReference type="InterPro" id="IPR006197">
    <property type="entry name" value="Peptidase_S24_LexA"/>
</dbReference>
<feature type="domain" description="LexA repressor DNA-binding" evidence="14">
    <location>
        <begin position="1"/>
        <end position="64"/>
    </location>
</feature>
<reference evidence="15 16" key="1">
    <citation type="journal article" date="2015" name="Nature">
        <title>rRNA introns, odd ribosomes, and small enigmatic genomes across a large radiation of phyla.</title>
        <authorList>
            <person name="Brown C.T."/>
            <person name="Hug L.A."/>
            <person name="Thomas B.C."/>
            <person name="Sharon I."/>
            <person name="Castelle C.J."/>
            <person name="Singh A."/>
            <person name="Wilkins M.J."/>
            <person name="Williams K.H."/>
            <person name="Banfield J.F."/>
        </authorList>
    </citation>
    <scope>NUCLEOTIDE SEQUENCE [LARGE SCALE GENOMIC DNA]</scope>
</reference>
<keyword evidence="6 12" id="KW-0068">Autocatalytic cleavage</keyword>
<sequence>MKKVTARQKELLKVVYDYIKTTGYPPTIKEMRDSLKVTSNQSVIDLLEHLENKKLIKRQEGVARSIVILPFGYEAIAKTALAPFLGMSHAGSPIDAIQIDGEWQELSNEAAQLKDNVFLLKVLGDSMINAGIDNGDVVLVRVQKEFVSGDIVLAEVEGESTIKRFMSDDTPPFIYLKPENPKHKVIPFNERTKLKGKIISILKEGSWKSIN</sequence>
<organism evidence="15 16">
    <name type="scientific">Candidatus Beckwithbacteria bacterium GW2011_GWB1_47_15</name>
    <dbReference type="NCBI Taxonomy" id="1618371"/>
    <lineage>
        <taxon>Bacteria</taxon>
        <taxon>Candidatus Beckwithiibacteriota</taxon>
    </lineage>
</organism>
<dbReference type="PANTHER" id="PTHR33516:SF2">
    <property type="entry name" value="LEXA REPRESSOR-RELATED"/>
    <property type="match status" value="1"/>
</dbReference>
<dbReference type="InterPro" id="IPR015927">
    <property type="entry name" value="Peptidase_S24_S26A/B/C"/>
</dbReference>
<dbReference type="GO" id="GO:0009432">
    <property type="term" value="P:SOS response"/>
    <property type="evidence" value="ECO:0007669"/>
    <property type="project" value="UniProtKB-KW"/>
</dbReference>
<dbReference type="Gene3D" id="2.10.109.10">
    <property type="entry name" value="Umud Fragment, subunit A"/>
    <property type="match status" value="1"/>
</dbReference>
<dbReference type="Proteomes" id="UP000033860">
    <property type="component" value="Unassembled WGS sequence"/>
</dbReference>
<dbReference type="InterPro" id="IPR006199">
    <property type="entry name" value="LexA_DNA-bd_dom"/>
</dbReference>
<dbReference type="SUPFAM" id="SSF51306">
    <property type="entry name" value="LexA/Signal peptidase"/>
    <property type="match status" value="1"/>
</dbReference>
<dbReference type="GO" id="GO:0006508">
    <property type="term" value="P:proteolysis"/>
    <property type="evidence" value="ECO:0007669"/>
    <property type="project" value="InterPro"/>
</dbReference>
<dbReference type="NCBIfam" id="TIGR00498">
    <property type="entry name" value="lexA"/>
    <property type="match status" value="1"/>
</dbReference>
<keyword evidence="3" id="KW-0235">DNA replication</keyword>
<proteinExistence type="inferred from homology"/>
<keyword evidence="7" id="KW-0805">Transcription regulation</keyword>
<dbReference type="PRINTS" id="PR00726">
    <property type="entry name" value="LEXASERPTASE"/>
</dbReference>
<dbReference type="AlphaFoldDB" id="A0A0G1UW63"/>
<evidence type="ECO:0000256" key="7">
    <source>
        <dbReference type="ARBA" id="ARBA00023015"/>
    </source>
</evidence>
<feature type="domain" description="Peptidase S24/S26A/S26B/S26C" evidence="13">
    <location>
        <begin position="83"/>
        <end position="198"/>
    </location>
</feature>
<dbReference type="InterPro" id="IPR006200">
    <property type="entry name" value="LexA"/>
</dbReference>
<evidence type="ECO:0000256" key="9">
    <source>
        <dbReference type="ARBA" id="ARBA00023163"/>
    </source>
</evidence>
<dbReference type="SUPFAM" id="SSF46785">
    <property type="entry name" value="Winged helix' DNA-binding domain"/>
    <property type="match status" value="1"/>
</dbReference>
<dbReference type="InterPro" id="IPR036390">
    <property type="entry name" value="WH_DNA-bd_sf"/>
</dbReference>
<evidence type="ECO:0000256" key="10">
    <source>
        <dbReference type="ARBA" id="ARBA00023204"/>
    </source>
</evidence>
<dbReference type="GO" id="GO:0003677">
    <property type="term" value="F:DNA binding"/>
    <property type="evidence" value="ECO:0007669"/>
    <property type="project" value="UniProtKB-KW"/>
</dbReference>
<evidence type="ECO:0000256" key="1">
    <source>
        <dbReference type="ARBA" id="ARBA00007484"/>
    </source>
</evidence>
<accession>A0A0G1UW63</accession>
<name>A0A0G1UW63_9BACT</name>
<comment type="similarity">
    <text evidence="1 12">Belongs to the peptidase S24 family.</text>
</comment>
<dbReference type="GO" id="GO:0004252">
    <property type="term" value="F:serine-type endopeptidase activity"/>
    <property type="evidence" value="ECO:0007669"/>
    <property type="project" value="InterPro"/>
</dbReference>
<keyword evidence="4" id="KW-0227">DNA damage</keyword>
<evidence type="ECO:0000256" key="3">
    <source>
        <dbReference type="ARBA" id="ARBA00022705"/>
    </source>
</evidence>
<protein>
    <submittedName>
        <fullName evidence="15">LexA repressor</fullName>
    </submittedName>
</protein>
<keyword evidence="8" id="KW-0238">DNA-binding</keyword>
<dbReference type="Pfam" id="PF00717">
    <property type="entry name" value="Peptidase_S24"/>
    <property type="match status" value="1"/>
</dbReference>
<evidence type="ECO:0000313" key="16">
    <source>
        <dbReference type="Proteomes" id="UP000033860"/>
    </source>
</evidence>
<dbReference type="InterPro" id="IPR036286">
    <property type="entry name" value="LexA/Signal_pep-like_sf"/>
</dbReference>
<keyword evidence="10" id="KW-0234">DNA repair</keyword>
<dbReference type="InterPro" id="IPR050077">
    <property type="entry name" value="LexA_repressor"/>
</dbReference>
<evidence type="ECO:0000259" key="14">
    <source>
        <dbReference type="Pfam" id="PF01726"/>
    </source>
</evidence>
<evidence type="ECO:0000259" key="13">
    <source>
        <dbReference type="Pfam" id="PF00717"/>
    </source>
</evidence>
<keyword evidence="2" id="KW-0678">Repressor</keyword>
<evidence type="ECO:0000256" key="2">
    <source>
        <dbReference type="ARBA" id="ARBA00022491"/>
    </source>
</evidence>
<comment type="caution">
    <text evidence="15">The sequence shown here is derived from an EMBL/GenBank/DDBJ whole genome shotgun (WGS) entry which is preliminary data.</text>
</comment>
<evidence type="ECO:0000256" key="5">
    <source>
        <dbReference type="ARBA" id="ARBA00022801"/>
    </source>
</evidence>
<keyword evidence="11" id="KW-0742">SOS response</keyword>
<dbReference type="GO" id="GO:0006260">
    <property type="term" value="P:DNA replication"/>
    <property type="evidence" value="ECO:0007669"/>
    <property type="project" value="UniProtKB-KW"/>
</dbReference>
<dbReference type="CDD" id="cd06529">
    <property type="entry name" value="S24_LexA-like"/>
    <property type="match status" value="1"/>
</dbReference>
<keyword evidence="5 12" id="KW-0378">Hydrolase</keyword>
<dbReference type="GO" id="GO:0006281">
    <property type="term" value="P:DNA repair"/>
    <property type="evidence" value="ECO:0007669"/>
    <property type="project" value="UniProtKB-KW"/>
</dbReference>
<evidence type="ECO:0000256" key="4">
    <source>
        <dbReference type="ARBA" id="ARBA00022763"/>
    </source>
</evidence>
<gene>
    <name evidence="15" type="ORF">UX85_C0001G0164</name>
</gene>
<dbReference type="Pfam" id="PF01726">
    <property type="entry name" value="LexA_DNA_bind"/>
    <property type="match status" value="1"/>
</dbReference>
<dbReference type="PANTHER" id="PTHR33516">
    <property type="entry name" value="LEXA REPRESSOR"/>
    <property type="match status" value="1"/>
</dbReference>
<evidence type="ECO:0000256" key="8">
    <source>
        <dbReference type="ARBA" id="ARBA00023125"/>
    </source>
</evidence>
<evidence type="ECO:0000256" key="12">
    <source>
        <dbReference type="RuleBase" id="RU003991"/>
    </source>
</evidence>
<evidence type="ECO:0000256" key="6">
    <source>
        <dbReference type="ARBA" id="ARBA00022813"/>
    </source>
</evidence>
<dbReference type="InterPro" id="IPR039418">
    <property type="entry name" value="LexA-like"/>
</dbReference>